<dbReference type="Gene3D" id="3.10.129.10">
    <property type="entry name" value="Hotdog Thioesterase"/>
    <property type="match status" value="1"/>
</dbReference>
<protein>
    <submittedName>
        <fullName evidence="5">Acyl-CoA hydrolase</fullName>
    </submittedName>
</protein>
<gene>
    <name evidence="5" type="ORF">SAMN06296036_10651</name>
</gene>
<feature type="domain" description="HotDog ACOT-type" evidence="4">
    <location>
        <begin position="6"/>
        <end position="118"/>
    </location>
</feature>
<dbReference type="InterPro" id="IPR033120">
    <property type="entry name" value="HOTDOG_ACOT"/>
</dbReference>
<dbReference type="PROSITE" id="PS51770">
    <property type="entry name" value="HOTDOG_ACOT"/>
    <property type="match status" value="1"/>
</dbReference>
<dbReference type="EMBL" id="FWZT01000006">
    <property type="protein sequence ID" value="SMF16615.1"/>
    <property type="molecule type" value="Genomic_DNA"/>
</dbReference>
<dbReference type="GO" id="GO:0052816">
    <property type="term" value="F:long-chain fatty acyl-CoA hydrolase activity"/>
    <property type="evidence" value="ECO:0007669"/>
    <property type="project" value="TreeGrafter"/>
</dbReference>
<dbReference type="InterPro" id="IPR029069">
    <property type="entry name" value="HotDog_dom_sf"/>
</dbReference>
<dbReference type="GO" id="GO:0005829">
    <property type="term" value="C:cytosol"/>
    <property type="evidence" value="ECO:0007669"/>
    <property type="project" value="TreeGrafter"/>
</dbReference>
<keyword evidence="6" id="KW-1185">Reference proteome</keyword>
<dbReference type="GO" id="GO:0006637">
    <property type="term" value="P:acyl-CoA metabolic process"/>
    <property type="evidence" value="ECO:0007669"/>
    <property type="project" value="TreeGrafter"/>
</dbReference>
<keyword evidence="2 3" id="KW-0378">Hydrolase</keyword>
<proteinExistence type="inferred from homology"/>
<dbReference type="RefSeq" id="WP_132318038.1">
    <property type="nucleotide sequence ID" value="NZ_FWZT01000006.1"/>
</dbReference>
<sequence>MKAEQNLRTLTMYEMVFPSQTNHYGTLFGGEALSLMDKAAFIVASRYARRNIVTVSSDKTDFKNPIKNGQLVEIVAQVQDVGNTSLKVSVDLIGEDLRTGDRVLCTSGHFSMVALDDFGKPTAITRQIEG</sequence>
<dbReference type="InterPro" id="IPR006683">
    <property type="entry name" value="Thioestr_dom"/>
</dbReference>
<accession>A0A1Y6BKR3</accession>
<dbReference type="CDD" id="cd03442">
    <property type="entry name" value="BFIT_BACH"/>
    <property type="match status" value="1"/>
</dbReference>
<evidence type="ECO:0000256" key="3">
    <source>
        <dbReference type="PROSITE-ProRule" id="PRU01106"/>
    </source>
</evidence>
<dbReference type="PANTHER" id="PTHR11049">
    <property type="entry name" value="ACYL COENZYME A THIOESTER HYDROLASE"/>
    <property type="match status" value="1"/>
</dbReference>
<dbReference type="PANTHER" id="PTHR11049:SF24">
    <property type="entry name" value="CYTOSOLIC ACYL COENZYME A THIOESTER HYDROLASE"/>
    <property type="match status" value="1"/>
</dbReference>
<dbReference type="Proteomes" id="UP000192907">
    <property type="component" value="Unassembled WGS sequence"/>
</dbReference>
<name>A0A1Y6BKR3_9BACT</name>
<dbReference type="STRING" id="1513793.SAMN06296036_10651"/>
<dbReference type="InterPro" id="IPR040170">
    <property type="entry name" value="Cytosol_ACT"/>
</dbReference>
<comment type="similarity">
    <text evidence="1">Belongs to the acyl coenzyme A hydrolase family.</text>
</comment>
<dbReference type="GO" id="GO:0009062">
    <property type="term" value="P:fatty acid catabolic process"/>
    <property type="evidence" value="ECO:0007669"/>
    <property type="project" value="TreeGrafter"/>
</dbReference>
<evidence type="ECO:0000313" key="5">
    <source>
        <dbReference type="EMBL" id="SMF16615.1"/>
    </source>
</evidence>
<dbReference type="SUPFAM" id="SSF54637">
    <property type="entry name" value="Thioesterase/thiol ester dehydrase-isomerase"/>
    <property type="match status" value="1"/>
</dbReference>
<dbReference type="AlphaFoldDB" id="A0A1Y6BKR3"/>
<evidence type="ECO:0000259" key="4">
    <source>
        <dbReference type="PROSITE" id="PS51770"/>
    </source>
</evidence>
<evidence type="ECO:0000256" key="1">
    <source>
        <dbReference type="ARBA" id="ARBA00010458"/>
    </source>
</evidence>
<reference evidence="6" key="1">
    <citation type="submission" date="2017-04" db="EMBL/GenBank/DDBJ databases">
        <authorList>
            <person name="Varghese N."/>
            <person name="Submissions S."/>
        </authorList>
    </citation>
    <scope>NUCLEOTIDE SEQUENCE [LARGE SCALE GENOMIC DNA]</scope>
    <source>
        <strain evidence="6">RKEM611</strain>
    </source>
</reference>
<evidence type="ECO:0000313" key="6">
    <source>
        <dbReference type="Proteomes" id="UP000192907"/>
    </source>
</evidence>
<dbReference type="Pfam" id="PF03061">
    <property type="entry name" value="4HBT"/>
    <property type="match status" value="1"/>
</dbReference>
<organism evidence="5 6">
    <name type="scientific">Pseudobacteriovorax antillogorgiicola</name>
    <dbReference type="NCBI Taxonomy" id="1513793"/>
    <lineage>
        <taxon>Bacteria</taxon>
        <taxon>Pseudomonadati</taxon>
        <taxon>Bdellovibrionota</taxon>
        <taxon>Oligoflexia</taxon>
        <taxon>Oligoflexales</taxon>
        <taxon>Pseudobacteriovoracaceae</taxon>
        <taxon>Pseudobacteriovorax</taxon>
    </lineage>
</organism>
<evidence type="ECO:0000256" key="2">
    <source>
        <dbReference type="ARBA" id="ARBA00022801"/>
    </source>
</evidence>
<dbReference type="OrthoDB" id="9809430at2"/>